<dbReference type="PANTHER" id="PTHR43794">
    <property type="entry name" value="AMINOHYDROLASE SSNA-RELATED"/>
    <property type="match status" value="1"/>
</dbReference>
<dbReference type="Gene3D" id="2.30.40.10">
    <property type="entry name" value="Urease, subunit C, domain 1"/>
    <property type="match status" value="1"/>
</dbReference>
<dbReference type="PROSITE" id="PS51257">
    <property type="entry name" value="PROKAR_LIPOPROTEIN"/>
    <property type="match status" value="1"/>
</dbReference>
<dbReference type="GO" id="GO:0016810">
    <property type="term" value="F:hydrolase activity, acting on carbon-nitrogen (but not peptide) bonds"/>
    <property type="evidence" value="ECO:0007669"/>
    <property type="project" value="InterPro"/>
</dbReference>
<evidence type="ECO:0000259" key="1">
    <source>
        <dbReference type="Pfam" id="PF01979"/>
    </source>
</evidence>
<dbReference type="SUPFAM" id="SSF51556">
    <property type="entry name" value="Metallo-dependent hydrolases"/>
    <property type="match status" value="1"/>
</dbReference>
<dbReference type="Pfam" id="PF01979">
    <property type="entry name" value="Amidohydro_1"/>
    <property type="match status" value="1"/>
</dbReference>
<evidence type="ECO:0000313" key="3">
    <source>
        <dbReference type="Proteomes" id="UP000011523"/>
    </source>
</evidence>
<feature type="domain" description="Amidohydrolase-related" evidence="1">
    <location>
        <begin position="107"/>
        <end position="464"/>
    </location>
</feature>
<dbReference type="Gene3D" id="3.20.20.140">
    <property type="entry name" value="Metal-dependent hydrolases"/>
    <property type="match status" value="1"/>
</dbReference>
<comment type="caution">
    <text evidence="2">The sequence shown here is derived from an EMBL/GenBank/DDBJ whole genome shotgun (WGS) entry which is preliminary data.</text>
</comment>
<dbReference type="OrthoDB" id="8791at2157"/>
<dbReference type="InterPro" id="IPR006680">
    <property type="entry name" value="Amidohydro-rel"/>
</dbReference>
<dbReference type="InterPro" id="IPR032466">
    <property type="entry name" value="Metal_Hydrolase"/>
</dbReference>
<keyword evidence="3" id="KW-1185">Reference proteome</keyword>
<evidence type="ECO:0000313" key="2">
    <source>
        <dbReference type="EMBL" id="ELZ38849.1"/>
    </source>
</evidence>
<accession>M0DXM9</accession>
<name>M0DXM9_9EURY</name>
<dbReference type="InterPro" id="IPR011059">
    <property type="entry name" value="Metal-dep_hydrolase_composite"/>
</dbReference>
<dbReference type="PATRIC" id="fig|1227485.3.peg.1150"/>
<dbReference type="PANTHER" id="PTHR43794:SF5">
    <property type="entry name" value="CHLOROHYDROLASE FAMILY PROTEIN"/>
    <property type="match status" value="1"/>
</dbReference>
<dbReference type="EMBL" id="AOJD01000033">
    <property type="protein sequence ID" value="ELZ38849.1"/>
    <property type="molecule type" value="Genomic_DNA"/>
</dbReference>
<dbReference type="InterPro" id="IPR050287">
    <property type="entry name" value="MTA/SAH_deaminase"/>
</dbReference>
<dbReference type="SUPFAM" id="SSF51338">
    <property type="entry name" value="Composite domain of metallo-dependent hydrolases"/>
    <property type="match status" value="1"/>
</dbReference>
<dbReference type="Proteomes" id="UP000011523">
    <property type="component" value="Unassembled WGS sequence"/>
</dbReference>
<gene>
    <name evidence="2" type="ORF">C472_05990</name>
</gene>
<protein>
    <recommendedName>
        <fullName evidence="1">Amidohydrolase-related domain-containing protein</fullName>
    </recommendedName>
</protein>
<sequence>MRRGTNDDGGVSRRNYLTGGAAALSLSVAGCMGSTGGDGGSESNGSDSGGGSGSGGLLLRDGSVVSVDPDIGVLERADIYVENGEIVEVAEGIDADAATVVDASGSVVAPGFVNTHLHTWQAGVRGIAGDWTFTDYLEIMLGEVSSHYEPDDAYLGNLFGAAEQLNAGTTTVLDWFHIANSPDHSDRAIDGLEDAGIRAVFTHGPPGDDGAKWWEASTEPHPDDIERLHEERFPVADDRITLAMGIRGPDYATEEVVEEDITRAREMGVPASMHIGSLGGGGVYTLEELGLLGDDLNYVHANRLADEEFALIGDSGGSVSTTPEVELQMGMGTPVLGKAADAGAVPSVGVDIVSNVSGDMFTQTRMAVGVQRGIDNQPVVERGEQTTEVSIDPHRALEIATIEGARALGLEDRVGSITPGKRADLVVIDGGDVNTLPVNNPVETVAFQAGVGNVDTVVVDGEVVKRDGSLTNDLLAEEREAFEASAERVLSESGLTE</sequence>
<dbReference type="RefSeq" id="WP_006628888.1">
    <property type="nucleotide sequence ID" value="NZ_AOJD01000033.1"/>
</dbReference>
<reference evidence="2 3" key="1">
    <citation type="journal article" date="2014" name="PLoS Genet.">
        <title>Phylogenetically driven sequencing of extremely halophilic archaea reveals strategies for static and dynamic osmo-response.</title>
        <authorList>
            <person name="Becker E.A."/>
            <person name="Seitzer P.M."/>
            <person name="Tritt A."/>
            <person name="Larsen D."/>
            <person name="Krusor M."/>
            <person name="Yao A.I."/>
            <person name="Wu D."/>
            <person name="Madern D."/>
            <person name="Eisen J.A."/>
            <person name="Darling A.E."/>
            <person name="Facciotti M.T."/>
        </authorList>
    </citation>
    <scope>NUCLEOTIDE SEQUENCE [LARGE SCALE GENOMIC DNA]</scope>
    <source>
        <strain evidence="2 3">DSM 14210</strain>
    </source>
</reference>
<dbReference type="AlphaFoldDB" id="M0DXM9"/>
<proteinExistence type="predicted"/>
<organism evidence="2 3">
    <name type="scientific">Halorubrum tebenquichense DSM 14210</name>
    <dbReference type="NCBI Taxonomy" id="1227485"/>
    <lineage>
        <taxon>Archaea</taxon>
        <taxon>Methanobacteriati</taxon>
        <taxon>Methanobacteriota</taxon>
        <taxon>Stenosarchaea group</taxon>
        <taxon>Halobacteria</taxon>
        <taxon>Halobacteriales</taxon>
        <taxon>Haloferacaceae</taxon>
        <taxon>Halorubrum</taxon>
    </lineage>
</organism>
<dbReference type="NCBIfam" id="NF006056">
    <property type="entry name" value="PRK08204.1"/>
    <property type="match status" value="1"/>
</dbReference>